<name>A0ABV4HTP6_9GAMM</name>
<keyword evidence="1" id="KW-0732">Signal</keyword>
<organism evidence="2 3">
    <name type="scientific">Luteimonas salinilitoris</name>
    <dbReference type="NCBI Taxonomy" id="3237697"/>
    <lineage>
        <taxon>Bacteria</taxon>
        <taxon>Pseudomonadati</taxon>
        <taxon>Pseudomonadota</taxon>
        <taxon>Gammaproteobacteria</taxon>
        <taxon>Lysobacterales</taxon>
        <taxon>Lysobacteraceae</taxon>
        <taxon>Luteimonas</taxon>
    </lineage>
</organism>
<evidence type="ECO:0000313" key="3">
    <source>
        <dbReference type="Proteomes" id="UP001566331"/>
    </source>
</evidence>
<dbReference type="InterPro" id="IPR036278">
    <property type="entry name" value="Sialidase_sf"/>
</dbReference>
<evidence type="ECO:0000313" key="2">
    <source>
        <dbReference type="EMBL" id="MEZ0476137.1"/>
    </source>
</evidence>
<dbReference type="CDD" id="cd15482">
    <property type="entry name" value="Sialidase_non-viral"/>
    <property type="match status" value="1"/>
</dbReference>
<dbReference type="Gene3D" id="2.120.10.10">
    <property type="match status" value="2"/>
</dbReference>
<feature type="signal peptide" evidence="1">
    <location>
        <begin position="1"/>
        <end position="31"/>
    </location>
</feature>
<sequence>MNAVTPPRVRRFAPLAALVLLLAGCGGDREAAPGAAAAGGDPAQPSRVLDWPLPAITPGTSAPDLALAPDGRVLLSWLDSRPGRRHLFRFSAWDPAQQRWQTRPVTIAIGSRMFVNWADTPHILATADGALWAHWLQKTADAPYAYDVVLTRSQDGGANWAPPVTPHDDGTPTEHGFVSLWPQGRDLLGIAWLDGRNTGGDEHAGHGAHDGSMMLRSALFDRGLQPVQEATVDTRTCECCKTDVAMTDRGALLVYRGRTGEEIRDILASRLEGNVWTAPRRVHADDWTMPACPVNGPDLAARGSEAVVAWYTAAGGEPQVKLARSSDAGDSFGEPLVLDRGNAVQGRVAVALDARQVRVLWLREDGDGQSLWFARYAPDLSREFERIELAKLQGRGRATGFPKLVVHDGVSHAVWTDLLDGQPQLRGARIVAGAAAD</sequence>
<proteinExistence type="predicted"/>
<evidence type="ECO:0008006" key="4">
    <source>
        <dbReference type="Google" id="ProtNLM"/>
    </source>
</evidence>
<comment type="caution">
    <text evidence="2">The sequence shown here is derived from an EMBL/GenBank/DDBJ whole genome shotgun (WGS) entry which is preliminary data.</text>
</comment>
<reference evidence="2 3" key="1">
    <citation type="submission" date="2024-07" db="EMBL/GenBank/DDBJ databases">
        <title>Luteimonas salilacus sp. nov., isolated from the shore soil of Salt Lake in Tibet of China.</title>
        <authorList>
            <person name="Zhang X."/>
            <person name="Li A."/>
        </authorList>
    </citation>
    <scope>NUCLEOTIDE SEQUENCE [LARGE SCALE GENOMIC DNA]</scope>
    <source>
        <strain evidence="2 3">B3-2-R+30</strain>
    </source>
</reference>
<evidence type="ECO:0000256" key="1">
    <source>
        <dbReference type="SAM" id="SignalP"/>
    </source>
</evidence>
<dbReference type="RefSeq" id="WP_370565409.1">
    <property type="nucleotide sequence ID" value="NZ_JBFWIB010000016.1"/>
</dbReference>
<feature type="chain" id="PRO_5045611681" description="Exo-alpha-sialidase" evidence="1">
    <location>
        <begin position="32"/>
        <end position="437"/>
    </location>
</feature>
<dbReference type="EMBL" id="JBFWIC010000027">
    <property type="protein sequence ID" value="MEZ0476137.1"/>
    <property type="molecule type" value="Genomic_DNA"/>
</dbReference>
<protein>
    <recommendedName>
        <fullName evidence="4">Exo-alpha-sialidase</fullName>
    </recommendedName>
</protein>
<gene>
    <name evidence="2" type="ORF">AB6713_16170</name>
</gene>
<accession>A0ABV4HTP6</accession>
<keyword evidence="3" id="KW-1185">Reference proteome</keyword>
<dbReference type="SUPFAM" id="SSF50939">
    <property type="entry name" value="Sialidases"/>
    <property type="match status" value="1"/>
</dbReference>
<dbReference type="Proteomes" id="UP001566331">
    <property type="component" value="Unassembled WGS sequence"/>
</dbReference>